<dbReference type="Proteomes" id="UP001143981">
    <property type="component" value="Unassembled WGS sequence"/>
</dbReference>
<reference evidence="3" key="1">
    <citation type="submission" date="2022-07" db="EMBL/GenBank/DDBJ databases">
        <title>Phylogenomic reconstructions and comparative analyses of Kickxellomycotina fungi.</title>
        <authorList>
            <person name="Reynolds N.K."/>
            <person name="Stajich J.E."/>
            <person name="Barry K."/>
            <person name="Grigoriev I.V."/>
            <person name="Crous P."/>
            <person name="Smith M.E."/>
        </authorList>
    </citation>
    <scope>NUCLEOTIDE SEQUENCE</scope>
    <source>
        <strain evidence="3">BCRC 34381</strain>
    </source>
</reference>
<dbReference type="AlphaFoldDB" id="A0A9W7YGA5"/>
<proteinExistence type="predicted"/>
<comment type="caution">
    <text evidence="3">The sequence shown here is derived from an EMBL/GenBank/DDBJ whole genome shotgun (WGS) entry which is preliminary data.</text>
</comment>
<gene>
    <name evidence="3" type="ORF">LPJ61_001752</name>
</gene>
<feature type="region of interest" description="Disordered" evidence="1">
    <location>
        <begin position="106"/>
        <end position="215"/>
    </location>
</feature>
<feature type="signal peptide" evidence="2">
    <location>
        <begin position="1"/>
        <end position="20"/>
    </location>
</feature>
<evidence type="ECO:0000313" key="3">
    <source>
        <dbReference type="EMBL" id="KAJ1733042.1"/>
    </source>
</evidence>
<dbReference type="OrthoDB" id="5593078at2759"/>
<evidence type="ECO:0008006" key="5">
    <source>
        <dbReference type="Google" id="ProtNLM"/>
    </source>
</evidence>
<evidence type="ECO:0000313" key="4">
    <source>
        <dbReference type="Proteomes" id="UP001143981"/>
    </source>
</evidence>
<keyword evidence="4" id="KW-1185">Reference proteome</keyword>
<evidence type="ECO:0000256" key="2">
    <source>
        <dbReference type="SAM" id="SignalP"/>
    </source>
</evidence>
<protein>
    <recommendedName>
        <fullName evidence="5">Extracellular membrane protein CFEM domain-containing protein</fullName>
    </recommendedName>
</protein>
<dbReference type="EMBL" id="JANBOI010000172">
    <property type="protein sequence ID" value="KAJ1733042.1"/>
    <property type="molecule type" value="Genomic_DNA"/>
</dbReference>
<evidence type="ECO:0000256" key="1">
    <source>
        <dbReference type="SAM" id="MobiDB-lite"/>
    </source>
</evidence>
<accession>A0A9W7YGA5</accession>
<feature type="compositionally biased region" description="Acidic residues" evidence="1">
    <location>
        <begin position="106"/>
        <end position="119"/>
    </location>
</feature>
<feature type="compositionally biased region" description="Low complexity" evidence="1">
    <location>
        <begin position="154"/>
        <end position="174"/>
    </location>
</feature>
<feature type="chain" id="PRO_5040824639" description="Extracellular membrane protein CFEM domain-containing protein" evidence="2">
    <location>
        <begin position="21"/>
        <end position="255"/>
    </location>
</feature>
<keyword evidence="2" id="KW-0732">Signal</keyword>
<name>A0A9W7YGA5_9FUNG</name>
<organism evidence="3 4">
    <name type="scientific">Coemansia biformis</name>
    <dbReference type="NCBI Taxonomy" id="1286918"/>
    <lineage>
        <taxon>Eukaryota</taxon>
        <taxon>Fungi</taxon>
        <taxon>Fungi incertae sedis</taxon>
        <taxon>Zoopagomycota</taxon>
        <taxon>Kickxellomycotina</taxon>
        <taxon>Kickxellomycetes</taxon>
        <taxon>Kickxellales</taxon>
        <taxon>Kickxellaceae</taxon>
        <taxon>Coemansia</taxon>
    </lineage>
</organism>
<sequence>MLSKLLLLAALALAVPGNAARPGSSGEEFVKACDSGSDDVTNQCINRIPEDIGVSSGNHACAYHEAEVRCLGLCGNTLTWKVAYNNALKRYRLVCASYIKDRIADKEEDEGPASSDDEDSASKSSKRRPSDDPPVHPKPQRPAAAKPAKDAKAKTPPAQSSPPSASASTSSAAKDAVRQTTSTVKTTIGGHPKTTTPSAAAGDAGEPRRGEPTPTLVHAMLPTMDPELAAAPTRAHALTLLALALAGAAAALHIA</sequence>